<protein>
    <submittedName>
        <fullName evidence="1">Uncharacterized protein</fullName>
    </submittedName>
</protein>
<dbReference type="STRING" id="320771.Cflav_PD0809"/>
<reference evidence="1 2" key="1">
    <citation type="journal article" date="2011" name="J. Bacteriol.">
        <title>Genome sequence of 'Pedosphaera parvula' Ellin514, an aerobic Verrucomicrobial isolate from pasture soil.</title>
        <authorList>
            <person name="Kant R."/>
            <person name="van Passel M.W."/>
            <person name="Sangwan P."/>
            <person name="Palva A."/>
            <person name="Lucas S."/>
            <person name="Copeland A."/>
            <person name="Lapidus A."/>
            <person name="Glavina Del Rio T."/>
            <person name="Dalin E."/>
            <person name="Tice H."/>
            <person name="Bruce D."/>
            <person name="Goodwin L."/>
            <person name="Pitluck S."/>
            <person name="Chertkov O."/>
            <person name="Larimer F.W."/>
            <person name="Land M.L."/>
            <person name="Hauser L."/>
            <person name="Brettin T.S."/>
            <person name="Detter J.C."/>
            <person name="Han S."/>
            <person name="de Vos W.M."/>
            <person name="Janssen P.H."/>
            <person name="Smidt H."/>
        </authorList>
    </citation>
    <scope>NUCLEOTIDE SEQUENCE [LARGE SCALE GENOMIC DNA]</scope>
    <source>
        <strain evidence="1 2">Ellin514</strain>
    </source>
</reference>
<gene>
    <name evidence="1" type="ORF">Cflav_PD0809</name>
</gene>
<dbReference type="AlphaFoldDB" id="B9XQP5"/>
<dbReference type="EMBL" id="ABOX02000056">
    <property type="protein sequence ID" value="EEF57827.1"/>
    <property type="molecule type" value="Genomic_DNA"/>
</dbReference>
<proteinExistence type="predicted"/>
<name>B9XQP5_PEDPL</name>
<accession>B9XQP5</accession>
<keyword evidence="2" id="KW-1185">Reference proteome</keyword>
<evidence type="ECO:0000313" key="2">
    <source>
        <dbReference type="Proteomes" id="UP000003688"/>
    </source>
</evidence>
<comment type="caution">
    <text evidence="1">The sequence shown here is derived from an EMBL/GenBank/DDBJ whole genome shotgun (WGS) entry which is preliminary data.</text>
</comment>
<sequence>MMTPPDKDIGRIQQHTNDVWVVVALVHTHSTPLETVSIWFSVTVARLFPMFPRMRSIGK</sequence>
<organism evidence="1 2">
    <name type="scientific">Pedosphaera parvula (strain Ellin514)</name>
    <dbReference type="NCBI Taxonomy" id="320771"/>
    <lineage>
        <taxon>Bacteria</taxon>
        <taxon>Pseudomonadati</taxon>
        <taxon>Verrucomicrobiota</taxon>
        <taxon>Pedosphaerae</taxon>
        <taxon>Pedosphaerales</taxon>
        <taxon>Pedosphaeraceae</taxon>
        <taxon>Pedosphaera</taxon>
    </lineage>
</organism>
<evidence type="ECO:0000313" key="1">
    <source>
        <dbReference type="EMBL" id="EEF57827.1"/>
    </source>
</evidence>
<dbReference type="Proteomes" id="UP000003688">
    <property type="component" value="Unassembled WGS sequence"/>
</dbReference>